<proteinExistence type="predicted"/>
<dbReference type="AlphaFoldDB" id="A0A0F9ARU6"/>
<reference evidence="1" key="1">
    <citation type="journal article" date="2015" name="Nature">
        <title>Complex archaea that bridge the gap between prokaryotes and eukaryotes.</title>
        <authorList>
            <person name="Spang A."/>
            <person name="Saw J.H."/>
            <person name="Jorgensen S.L."/>
            <person name="Zaremba-Niedzwiedzka K."/>
            <person name="Martijn J."/>
            <person name="Lind A.E."/>
            <person name="van Eijk R."/>
            <person name="Schleper C."/>
            <person name="Guy L."/>
            <person name="Ettema T.J."/>
        </authorList>
    </citation>
    <scope>NUCLEOTIDE SEQUENCE</scope>
</reference>
<sequence>MEPRSIASTKSLAETRRMADFIRIAVSRLLQSGYDIYIPLQRPLFDELVILDKGRFFRCIVKSATLCAQRGPTLNTKFIIEHSVTLLSDLNIDKIIAVLPCRQQVWMIPLASIGEKTTIRLQARSDWLIDRVTNVQLDASTREQRVSERKMVSEAEKEHAFYKRVLAG</sequence>
<evidence type="ECO:0000313" key="1">
    <source>
        <dbReference type="EMBL" id="KKL04352.1"/>
    </source>
</evidence>
<dbReference type="InterPro" id="IPR011856">
    <property type="entry name" value="tRNA_endonuc-like_dom_sf"/>
</dbReference>
<gene>
    <name evidence="1" type="ORF">LCGC14_2616910</name>
</gene>
<dbReference type="Gene3D" id="3.40.1350.10">
    <property type="match status" value="1"/>
</dbReference>
<comment type="caution">
    <text evidence="1">The sequence shown here is derived from an EMBL/GenBank/DDBJ whole genome shotgun (WGS) entry which is preliminary data.</text>
</comment>
<dbReference type="EMBL" id="LAZR01044560">
    <property type="protein sequence ID" value="KKL04352.1"/>
    <property type="molecule type" value="Genomic_DNA"/>
</dbReference>
<protein>
    <submittedName>
        <fullName evidence="1">Uncharacterized protein</fullName>
    </submittedName>
</protein>
<name>A0A0F9ARU6_9ZZZZ</name>
<accession>A0A0F9ARU6</accession>
<dbReference type="GO" id="GO:0003676">
    <property type="term" value="F:nucleic acid binding"/>
    <property type="evidence" value="ECO:0007669"/>
    <property type="project" value="InterPro"/>
</dbReference>
<organism evidence="1">
    <name type="scientific">marine sediment metagenome</name>
    <dbReference type="NCBI Taxonomy" id="412755"/>
    <lineage>
        <taxon>unclassified sequences</taxon>
        <taxon>metagenomes</taxon>
        <taxon>ecological metagenomes</taxon>
    </lineage>
</organism>